<dbReference type="InterPro" id="IPR003646">
    <property type="entry name" value="SH3-like_bac-type"/>
</dbReference>
<feature type="chain" id="PRO_5046873669" evidence="3">
    <location>
        <begin position="26"/>
        <end position="351"/>
    </location>
</feature>
<dbReference type="EMBL" id="JBHUMZ010000021">
    <property type="protein sequence ID" value="MFD2639059.1"/>
    <property type="molecule type" value="Genomic_DNA"/>
</dbReference>
<dbReference type="Pfam" id="PF01520">
    <property type="entry name" value="Amidase_3"/>
    <property type="match status" value="1"/>
</dbReference>
<name>A0ABW5QAU4_9BACI</name>
<evidence type="ECO:0000259" key="4">
    <source>
        <dbReference type="PROSITE" id="PS51781"/>
    </source>
</evidence>
<feature type="signal peptide" evidence="3">
    <location>
        <begin position="1"/>
        <end position="25"/>
    </location>
</feature>
<gene>
    <name evidence="5" type="ORF">ACFSW4_09310</name>
</gene>
<proteinExistence type="predicted"/>
<feature type="domain" description="SH3b" evidence="4">
    <location>
        <begin position="105"/>
        <end position="169"/>
    </location>
</feature>
<dbReference type="InterPro" id="IPR002508">
    <property type="entry name" value="MurNAc-LAA_cat"/>
</dbReference>
<protein>
    <submittedName>
        <fullName evidence="5">N-acetylmuramoyl-L-alanine amidase</fullName>
        <ecNumber evidence="5">3.5.1.28</ecNumber>
    </submittedName>
</protein>
<dbReference type="InterPro" id="IPR050695">
    <property type="entry name" value="N-acetylmuramoyl_amidase_3"/>
</dbReference>
<dbReference type="Gene3D" id="3.40.630.40">
    <property type="entry name" value="Zn-dependent exopeptidases"/>
    <property type="match status" value="1"/>
</dbReference>
<evidence type="ECO:0000256" key="2">
    <source>
        <dbReference type="ARBA" id="ARBA00023316"/>
    </source>
</evidence>
<dbReference type="PANTHER" id="PTHR30404:SF0">
    <property type="entry name" value="N-ACETYLMURAMOYL-L-ALANINE AMIDASE AMIC"/>
    <property type="match status" value="1"/>
</dbReference>
<dbReference type="GO" id="GO:0008745">
    <property type="term" value="F:N-acetylmuramoyl-L-alanine amidase activity"/>
    <property type="evidence" value="ECO:0007669"/>
    <property type="project" value="UniProtKB-EC"/>
</dbReference>
<reference evidence="6" key="1">
    <citation type="journal article" date="2019" name="Int. J. Syst. Evol. Microbiol.">
        <title>The Global Catalogue of Microorganisms (GCM) 10K type strain sequencing project: providing services to taxonomists for standard genome sequencing and annotation.</title>
        <authorList>
            <consortium name="The Broad Institute Genomics Platform"/>
            <consortium name="The Broad Institute Genome Sequencing Center for Infectious Disease"/>
            <person name="Wu L."/>
            <person name="Ma J."/>
        </authorList>
    </citation>
    <scope>NUCLEOTIDE SEQUENCE [LARGE SCALE GENOMIC DNA]</scope>
    <source>
        <strain evidence="6">TISTR 1571</strain>
    </source>
</reference>
<keyword evidence="1 5" id="KW-0378">Hydrolase</keyword>
<dbReference type="PROSITE" id="PS51781">
    <property type="entry name" value="SH3B"/>
    <property type="match status" value="2"/>
</dbReference>
<keyword evidence="2" id="KW-0961">Cell wall biogenesis/degradation</keyword>
<dbReference type="SMART" id="SM00287">
    <property type="entry name" value="SH3b"/>
    <property type="match status" value="2"/>
</dbReference>
<keyword evidence="6" id="KW-1185">Reference proteome</keyword>
<dbReference type="SUPFAM" id="SSF53187">
    <property type="entry name" value="Zn-dependent exopeptidases"/>
    <property type="match status" value="1"/>
</dbReference>
<keyword evidence="3" id="KW-0732">Signal</keyword>
<evidence type="ECO:0000256" key="3">
    <source>
        <dbReference type="SAM" id="SignalP"/>
    </source>
</evidence>
<dbReference type="EC" id="3.5.1.28" evidence="5"/>
<dbReference type="Pfam" id="PF08239">
    <property type="entry name" value="SH3_3"/>
    <property type="match status" value="2"/>
</dbReference>
<dbReference type="SMART" id="SM00646">
    <property type="entry name" value="Ami_3"/>
    <property type="match status" value="1"/>
</dbReference>
<comment type="caution">
    <text evidence="5">The sequence shown here is derived from an EMBL/GenBank/DDBJ whole genome shotgun (WGS) entry which is preliminary data.</text>
</comment>
<dbReference type="CDD" id="cd02696">
    <property type="entry name" value="MurNAc-LAA"/>
    <property type="match status" value="1"/>
</dbReference>
<dbReference type="RefSeq" id="WP_377328852.1">
    <property type="nucleotide sequence ID" value="NZ_JBHUMZ010000021.1"/>
</dbReference>
<accession>A0ABW5QAU4</accession>
<evidence type="ECO:0000256" key="1">
    <source>
        <dbReference type="ARBA" id="ARBA00022801"/>
    </source>
</evidence>
<evidence type="ECO:0000313" key="5">
    <source>
        <dbReference type="EMBL" id="MFD2639059.1"/>
    </source>
</evidence>
<sequence>MKFSTKVLLVLSLVILFSMTLTVQADEQPVYEVTADYLNVREKPNADSTIVAVLSKGDQIRKFAEKSGWAKTFYDGEEVWVSMHFLKKVKQEKENDKEKNTDTAKKSKKIKVNVGQINIRSGPGVDHEIIDFSKKGEKFRLVSKQGDWVEVDLGDSKTGWIAGFLMTKPGESKDNSLEGRKIVLDLGHGGKDAGAVGVGGVLEKNLLLDTGLVVADKLKDAGAKVILTREKDHYLTLEERVEISKKHNPDAFVSLHYDSFYDSTVSGTTVFYHRDGELAESMKLALDDDPSIKSRGAKKALYKVLTNTKSPSVLLELGFITNPSELEIIQSESYHKEVAEAIKNGLLKYFD</sequence>
<dbReference type="Gene3D" id="2.30.30.40">
    <property type="entry name" value="SH3 Domains"/>
    <property type="match status" value="2"/>
</dbReference>
<evidence type="ECO:0000313" key="6">
    <source>
        <dbReference type="Proteomes" id="UP001597452"/>
    </source>
</evidence>
<feature type="domain" description="SH3b" evidence="4">
    <location>
        <begin position="28"/>
        <end position="90"/>
    </location>
</feature>
<dbReference type="PANTHER" id="PTHR30404">
    <property type="entry name" value="N-ACETYLMURAMOYL-L-ALANINE AMIDASE"/>
    <property type="match status" value="1"/>
</dbReference>
<organism evidence="5 6">
    <name type="scientific">Piscibacillus salipiscarius</name>
    <dbReference type="NCBI Taxonomy" id="299480"/>
    <lineage>
        <taxon>Bacteria</taxon>
        <taxon>Bacillati</taxon>
        <taxon>Bacillota</taxon>
        <taxon>Bacilli</taxon>
        <taxon>Bacillales</taxon>
        <taxon>Bacillaceae</taxon>
        <taxon>Piscibacillus</taxon>
    </lineage>
</organism>
<dbReference type="Proteomes" id="UP001597452">
    <property type="component" value="Unassembled WGS sequence"/>
</dbReference>